<keyword evidence="6 9" id="KW-1133">Transmembrane helix</keyword>
<proteinExistence type="inferred from homology"/>
<evidence type="ECO:0000256" key="4">
    <source>
        <dbReference type="ARBA" id="ARBA00022475"/>
    </source>
</evidence>
<dbReference type="GO" id="GO:0042773">
    <property type="term" value="P:ATP synthesis coupled electron transport"/>
    <property type="evidence" value="ECO:0007669"/>
    <property type="project" value="InterPro"/>
</dbReference>
<evidence type="ECO:0000256" key="8">
    <source>
        <dbReference type="RuleBase" id="RU000320"/>
    </source>
</evidence>
<feature type="transmembrane region" description="Helical" evidence="9">
    <location>
        <begin position="108"/>
        <end position="124"/>
    </location>
</feature>
<evidence type="ECO:0000313" key="11">
    <source>
        <dbReference type="EMBL" id="RHW37999.1"/>
    </source>
</evidence>
<dbReference type="NCBIfam" id="NF005818">
    <property type="entry name" value="PRK07691.1"/>
    <property type="match status" value="1"/>
</dbReference>
<keyword evidence="5 8" id="KW-0812">Transmembrane</keyword>
<sequence length="498" mass="53637">MNNLLILPIIIPLITGMFMVIIRKKINVQRVLGILAIAGTGAVSAVLISQIKASGIQVLHIGGWEAPFGVSFAADMFSALLLLTSSIVSLFCLIYAFRSIGKGRETHYFYPLFLFLLTGVNGSFLTGDLFNLFVCFEVMLISSYVLISIGGTRIQLRESIKYVLVNVLSSSLFLVAIAYLYATIGTLNFAHLSVRVAEAGQNGLLTAISLLFLIVFGLKAGLLLFFWLPGSYSAPPTAIAAIFAALLTKVGIYSIIRMFTLVFYHEPNVTHLIIGIMSALTMVLGAIGAIAYWNIKKIITYNVIVGVGFILAGLASGTPEGLTGAIYYLIHDIIVKALLFLIGGTIIAITGTANLRDISGLIQTYPYLGWMFFIAALSLAGIPPLSGFIGKVFITEGTFEAGYIWLGAIGLLTSLMVLYSVMKIFMNGFWGESYLYEENEKGKTKGLLFPIAALTALTIALGVGAEGIYAFSDLAVESLMNPSLYIEAVLGNNWVGPN</sequence>
<reference evidence="11 12" key="1">
    <citation type="journal article" date="2017" name="Int. J. Syst. Evol. Microbiol.">
        <title>Bacillus notoginsengisoli sp. nov., a novel bacterium isolated from the rhizosphere of Panax notoginseng.</title>
        <authorList>
            <person name="Zhang M.Y."/>
            <person name="Cheng J."/>
            <person name="Cai Y."/>
            <person name="Zhang T.Y."/>
            <person name="Wu Y.Y."/>
            <person name="Manikprabhu D."/>
            <person name="Li W.J."/>
            <person name="Zhang Y.X."/>
        </authorList>
    </citation>
    <scope>NUCLEOTIDE SEQUENCE [LARGE SCALE GENOMIC DNA]</scope>
    <source>
        <strain evidence="11 12">JCM 30743</strain>
    </source>
</reference>
<keyword evidence="3" id="KW-0813">Transport</keyword>
<comment type="subcellular location">
    <subcellularLocation>
        <location evidence="1">Cell membrane</location>
        <topology evidence="1">Multi-pass membrane protein</topology>
    </subcellularLocation>
    <subcellularLocation>
        <location evidence="8">Membrane</location>
        <topology evidence="8">Multi-pass membrane protein</topology>
    </subcellularLocation>
</comment>
<dbReference type="EMBL" id="QWEG01000009">
    <property type="protein sequence ID" value="RHW37999.1"/>
    <property type="molecule type" value="Genomic_DNA"/>
</dbReference>
<dbReference type="GO" id="GO:0008137">
    <property type="term" value="F:NADH dehydrogenase (ubiquinone) activity"/>
    <property type="evidence" value="ECO:0007669"/>
    <property type="project" value="InterPro"/>
</dbReference>
<name>A0A417YRS2_9BACI</name>
<feature type="transmembrane region" description="Helical" evidence="9">
    <location>
        <begin position="337"/>
        <end position="355"/>
    </location>
</feature>
<evidence type="ECO:0000256" key="7">
    <source>
        <dbReference type="ARBA" id="ARBA00023136"/>
    </source>
</evidence>
<feature type="transmembrane region" description="Helical" evidence="9">
    <location>
        <begin position="367"/>
        <end position="390"/>
    </location>
</feature>
<keyword evidence="7 9" id="KW-0472">Membrane</keyword>
<feature type="domain" description="NADH:quinone oxidoreductase/Mrp antiporter transmembrane" evidence="10">
    <location>
        <begin position="127"/>
        <end position="416"/>
    </location>
</feature>
<keyword evidence="4" id="KW-1003">Cell membrane</keyword>
<dbReference type="InterPro" id="IPR001750">
    <property type="entry name" value="ND/Mrp_TM"/>
</dbReference>
<evidence type="ECO:0000256" key="9">
    <source>
        <dbReference type="SAM" id="Phobius"/>
    </source>
</evidence>
<accession>A0A417YRS2</accession>
<dbReference type="PANTHER" id="PTHR42703:SF1">
    <property type="entry name" value="NA(+)_H(+) ANTIPORTER SUBUNIT D1"/>
    <property type="match status" value="1"/>
</dbReference>
<dbReference type="InterPro" id="IPR003918">
    <property type="entry name" value="NADH_UbQ_OxRdtase"/>
</dbReference>
<comment type="similarity">
    <text evidence="2">Belongs to the CPA3 antiporters (TC 2.A.63) subunit D family.</text>
</comment>
<protein>
    <submittedName>
        <fullName evidence="11">Na+/H+ antiporter subunit D</fullName>
    </submittedName>
</protein>
<evidence type="ECO:0000313" key="12">
    <source>
        <dbReference type="Proteomes" id="UP000284416"/>
    </source>
</evidence>
<keyword evidence="3" id="KW-0050">Antiport</keyword>
<evidence type="ECO:0000256" key="1">
    <source>
        <dbReference type="ARBA" id="ARBA00004651"/>
    </source>
</evidence>
<keyword evidence="12" id="KW-1185">Reference proteome</keyword>
<feature type="transmembrane region" description="Helical" evidence="9">
    <location>
        <begin position="270"/>
        <end position="292"/>
    </location>
</feature>
<feature type="transmembrane region" description="Helical" evidence="9">
    <location>
        <begin position="204"/>
        <end position="228"/>
    </location>
</feature>
<feature type="transmembrane region" description="Helical" evidence="9">
    <location>
        <begin position="299"/>
        <end position="317"/>
    </location>
</feature>
<dbReference type="AlphaFoldDB" id="A0A417YRS2"/>
<feature type="transmembrane region" description="Helical" evidence="9">
    <location>
        <begin position="130"/>
        <end position="150"/>
    </location>
</feature>
<dbReference type="PANTHER" id="PTHR42703">
    <property type="entry name" value="NADH DEHYDROGENASE"/>
    <property type="match status" value="1"/>
</dbReference>
<evidence type="ECO:0000256" key="6">
    <source>
        <dbReference type="ARBA" id="ARBA00022989"/>
    </source>
</evidence>
<dbReference type="OrthoDB" id="9811718at2"/>
<organism evidence="11 12">
    <name type="scientific">Neobacillus notoginsengisoli</name>
    <dbReference type="NCBI Taxonomy" id="1578198"/>
    <lineage>
        <taxon>Bacteria</taxon>
        <taxon>Bacillati</taxon>
        <taxon>Bacillota</taxon>
        <taxon>Bacilli</taxon>
        <taxon>Bacillales</taxon>
        <taxon>Bacillaceae</taxon>
        <taxon>Neobacillus</taxon>
    </lineage>
</organism>
<dbReference type="GO" id="GO:0005886">
    <property type="term" value="C:plasma membrane"/>
    <property type="evidence" value="ECO:0007669"/>
    <property type="project" value="UniProtKB-SubCell"/>
</dbReference>
<evidence type="ECO:0000256" key="5">
    <source>
        <dbReference type="ARBA" id="ARBA00022692"/>
    </source>
</evidence>
<dbReference type="RefSeq" id="WP_118921624.1">
    <property type="nucleotide sequence ID" value="NZ_QWEG01000009.1"/>
</dbReference>
<dbReference type="InterPro" id="IPR050586">
    <property type="entry name" value="CPA3_Na-H_Antiporter_D"/>
</dbReference>
<feature type="transmembrane region" description="Helical" evidence="9">
    <location>
        <begin position="447"/>
        <end position="471"/>
    </location>
</feature>
<dbReference type="NCBIfam" id="NF009306">
    <property type="entry name" value="PRK12663.1"/>
    <property type="match status" value="1"/>
</dbReference>
<evidence type="ECO:0000256" key="2">
    <source>
        <dbReference type="ARBA" id="ARBA00005346"/>
    </source>
</evidence>
<dbReference type="Proteomes" id="UP000284416">
    <property type="component" value="Unassembled WGS sequence"/>
</dbReference>
<feature type="transmembrane region" description="Helical" evidence="9">
    <location>
        <begin position="402"/>
        <end position="426"/>
    </location>
</feature>
<feature type="transmembrane region" description="Helical" evidence="9">
    <location>
        <begin position="31"/>
        <end position="51"/>
    </location>
</feature>
<evidence type="ECO:0000259" key="10">
    <source>
        <dbReference type="Pfam" id="PF00361"/>
    </source>
</evidence>
<evidence type="ECO:0000256" key="3">
    <source>
        <dbReference type="ARBA" id="ARBA00022449"/>
    </source>
</evidence>
<comment type="caution">
    <text evidence="11">The sequence shown here is derived from an EMBL/GenBank/DDBJ whole genome shotgun (WGS) entry which is preliminary data.</text>
</comment>
<dbReference type="Pfam" id="PF00361">
    <property type="entry name" value="Proton_antipo_M"/>
    <property type="match status" value="1"/>
</dbReference>
<dbReference type="GO" id="GO:0015297">
    <property type="term" value="F:antiporter activity"/>
    <property type="evidence" value="ECO:0007669"/>
    <property type="project" value="UniProtKB-KW"/>
</dbReference>
<dbReference type="PRINTS" id="PR01437">
    <property type="entry name" value="NUOXDRDTASE4"/>
</dbReference>
<feature type="transmembrane region" description="Helical" evidence="9">
    <location>
        <begin position="162"/>
        <end position="184"/>
    </location>
</feature>
<feature type="transmembrane region" description="Helical" evidence="9">
    <location>
        <begin position="240"/>
        <end position="264"/>
    </location>
</feature>
<gene>
    <name evidence="11" type="ORF">D1B31_14550</name>
</gene>
<feature type="transmembrane region" description="Helical" evidence="9">
    <location>
        <begin position="6"/>
        <end position="22"/>
    </location>
</feature>
<feature type="transmembrane region" description="Helical" evidence="9">
    <location>
        <begin position="71"/>
        <end position="96"/>
    </location>
</feature>